<protein>
    <recommendedName>
        <fullName evidence="4">KNOX1 domain-containing protein</fullName>
    </recommendedName>
</protein>
<feature type="region of interest" description="Disordered" evidence="3">
    <location>
        <begin position="1"/>
        <end position="40"/>
    </location>
</feature>
<reference evidence="5 6" key="2">
    <citation type="journal article" date="2017" name="Front. Plant Sci.">
        <title>Gene Classification and Mining of Molecular Markers Useful in Red Clover (Trifolium pratense) Breeding.</title>
        <authorList>
            <person name="Istvanek J."/>
            <person name="Dluhosova J."/>
            <person name="Dluhos P."/>
            <person name="Patkova L."/>
            <person name="Nedelnik J."/>
            <person name="Repkova J."/>
        </authorList>
    </citation>
    <scope>NUCLEOTIDE SEQUENCE [LARGE SCALE GENOMIC DNA]</scope>
    <source>
        <strain evidence="6">cv. Tatra</strain>
        <tissue evidence="5">Young leaves</tissue>
    </source>
</reference>
<evidence type="ECO:0000256" key="3">
    <source>
        <dbReference type="SAM" id="MobiDB-lite"/>
    </source>
</evidence>
<dbReference type="Gramene" id="Tp57577_TGAC_v2_mRNA23085">
    <property type="protein sequence ID" value="Tp57577_TGAC_v2_mRNA23085"/>
    <property type="gene ID" value="Tp57577_TGAC_v2_gene22317"/>
</dbReference>
<comment type="subcellular location">
    <subcellularLocation>
        <location evidence="1">Nucleus</location>
    </subcellularLocation>
</comment>
<dbReference type="GO" id="GO:0005634">
    <property type="term" value="C:nucleus"/>
    <property type="evidence" value="ECO:0007669"/>
    <property type="project" value="UniProtKB-SubCell"/>
</dbReference>
<feature type="compositionally biased region" description="Basic and acidic residues" evidence="3">
    <location>
        <begin position="28"/>
        <end position="40"/>
    </location>
</feature>
<proteinExistence type="predicted"/>
<evidence type="ECO:0000313" key="6">
    <source>
        <dbReference type="Proteomes" id="UP000236291"/>
    </source>
</evidence>
<dbReference type="PANTHER" id="PTHR48452:SF1">
    <property type="entry name" value="FUSED COMPOUND LEAF 1"/>
    <property type="match status" value="1"/>
</dbReference>
<evidence type="ECO:0000313" key="5">
    <source>
        <dbReference type="EMBL" id="PNX81222.1"/>
    </source>
</evidence>
<name>A0A2K3LRR0_TRIPR</name>
<feature type="compositionally biased region" description="Acidic residues" evidence="3">
    <location>
        <begin position="17"/>
        <end position="27"/>
    </location>
</feature>
<dbReference type="AlphaFoldDB" id="A0A2K3LRR0"/>
<sequence length="81" mass="9591">MESKMNSFVDDEKYKDEDQDLELEQEDGGGHEHDHQEENSEILKTRISNHPLYELLVQAHLDCLKVSYLSLYKFIFNSLFL</sequence>
<evidence type="ECO:0000256" key="2">
    <source>
        <dbReference type="ARBA" id="ARBA00023242"/>
    </source>
</evidence>
<evidence type="ECO:0000256" key="1">
    <source>
        <dbReference type="ARBA" id="ARBA00004123"/>
    </source>
</evidence>
<feature type="domain" description="KNOX1" evidence="4">
    <location>
        <begin position="41"/>
        <end position="79"/>
    </location>
</feature>
<dbReference type="Pfam" id="PF03790">
    <property type="entry name" value="KNOX1"/>
    <property type="match status" value="1"/>
</dbReference>
<dbReference type="EMBL" id="ASHM01039487">
    <property type="protein sequence ID" value="PNX81222.1"/>
    <property type="molecule type" value="Genomic_DNA"/>
</dbReference>
<dbReference type="SMART" id="SM01255">
    <property type="entry name" value="KNOX1"/>
    <property type="match status" value="1"/>
</dbReference>
<comment type="caution">
    <text evidence="5">The sequence shown here is derived from an EMBL/GenBank/DDBJ whole genome shotgun (WGS) entry which is preliminary data.</text>
</comment>
<dbReference type="InterPro" id="IPR005540">
    <property type="entry name" value="KNOX1"/>
</dbReference>
<keyword evidence="2" id="KW-0539">Nucleus</keyword>
<organism evidence="5 6">
    <name type="scientific">Trifolium pratense</name>
    <name type="common">Red clover</name>
    <dbReference type="NCBI Taxonomy" id="57577"/>
    <lineage>
        <taxon>Eukaryota</taxon>
        <taxon>Viridiplantae</taxon>
        <taxon>Streptophyta</taxon>
        <taxon>Embryophyta</taxon>
        <taxon>Tracheophyta</taxon>
        <taxon>Spermatophyta</taxon>
        <taxon>Magnoliopsida</taxon>
        <taxon>eudicotyledons</taxon>
        <taxon>Gunneridae</taxon>
        <taxon>Pentapetalae</taxon>
        <taxon>rosids</taxon>
        <taxon>fabids</taxon>
        <taxon>Fabales</taxon>
        <taxon>Fabaceae</taxon>
        <taxon>Papilionoideae</taxon>
        <taxon>50 kb inversion clade</taxon>
        <taxon>NPAAA clade</taxon>
        <taxon>Hologalegina</taxon>
        <taxon>IRL clade</taxon>
        <taxon>Trifolieae</taxon>
        <taxon>Trifolium</taxon>
    </lineage>
</organism>
<accession>A0A2K3LRR0</accession>
<reference evidence="5 6" key="1">
    <citation type="journal article" date="2014" name="Am. J. Bot.">
        <title>Genome assembly and annotation for red clover (Trifolium pratense; Fabaceae).</title>
        <authorList>
            <person name="Istvanek J."/>
            <person name="Jaros M."/>
            <person name="Krenek A."/>
            <person name="Repkova J."/>
        </authorList>
    </citation>
    <scope>NUCLEOTIDE SEQUENCE [LARGE SCALE GENOMIC DNA]</scope>
    <source>
        <strain evidence="6">cv. Tatra</strain>
        <tissue evidence="5">Young leaves</tissue>
    </source>
</reference>
<gene>
    <name evidence="5" type="ORF">L195_g037239</name>
</gene>
<dbReference type="Proteomes" id="UP000236291">
    <property type="component" value="Unassembled WGS sequence"/>
</dbReference>
<dbReference type="PANTHER" id="PTHR48452">
    <property type="entry name" value="FUSED COMPOUND LEAF 1"/>
    <property type="match status" value="1"/>
</dbReference>
<evidence type="ECO:0000259" key="4">
    <source>
        <dbReference type="SMART" id="SM01255"/>
    </source>
</evidence>
<dbReference type="GO" id="GO:0003677">
    <property type="term" value="F:DNA binding"/>
    <property type="evidence" value="ECO:0007669"/>
    <property type="project" value="InterPro"/>
</dbReference>